<keyword evidence="1" id="KW-1133">Transmembrane helix</keyword>
<keyword evidence="3" id="KW-1185">Reference proteome</keyword>
<protein>
    <recommendedName>
        <fullName evidence="4">Intracellular multiplication protein IcmG</fullName>
    </recommendedName>
</protein>
<dbReference type="RefSeq" id="WP_069313655.1">
    <property type="nucleotide sequence ID" value="NZ_MDTU01000001.1"/>
</dbReference>
<gene>
    <name evidence="2" type="ORF">BGC07_14390</name>
</gene>
<organism evidence="2 3">
    <name type="scientific">Piscirickettsia litoralis</name>
    <dbReference type="NCBI Taxonomy" id="1891921"/>
    <lineage>
        <taxon>Bacteria</taxon>
        <taxon>Pseudomonadati</taxon>
        <taxon>Pseudomonadota</taxon>
        <taxon>Gammaproteobacteria</taxon>
        <taxon>Thiotrichales</taxon>
        <taxon>Piscirickettsiaceae</taxon>
        <taxon>Piscirickettsia</taxon>
    </lineage>
</organism>
<evidence type="ECO:0000256" key="1">
    <source>
        <dbReference type="SAM" id="Phobius"/>
    </source>
</evidence>
<proteinExistence type="predicted"/>
<sequence length="285" mass="33232">MNEIDENYNFDDDISNEEDVSIDELIEQDHDENTLDQKVSLWEKIKPMLHYYIIAVIAFTVAGYMIYNAYQTLYPVEKNQVEQNKNLNFSSKTEANKVKYKSSSINNYKNKGINDSYKINYKDDSNKEVDDRQLLKGFKETNNKIIKINNSLSDIKSILNQRGGRVGDDANFKNKLNDINKNQDDIKYNLKLLYKNIESINLEMSEFNKVIRINNKKIEFLIANQYGHREKLKLRAIVTGRAWLVNKNGVIFTVTKNMKIPGYGYVVEVNDKKEQVLMSSGYIFN</sequence>
<evidence type="ECO:0000313" key="3">
    <source>
        <dbReference type="Proteomes" id="UP000094329"/>
    </source>
</evidence>
<name>A0ABX3ACG6_9GAMM</name>
<comment type="caution">
    <text evidence="2">The sequence shown here is derived from an EMBL/GenBank/DDBJ whole genome shotgun (WGS) entry which is preliminary data.</text>
</comment>
<dbReference type="Proteomes" id="UP000094329">
    <property type="component" value="Unassembled WGS sequence"/>
</dbReference>
<keyword evidence="1" id="KW-0472">Membrane</keyword>
<reference evidence="2 3" key="1">
    <citation type="submission" date="2016-08" db="EMBL/GenBank/DDBJ databases">
        <title>Draft genome sequence of Candidatus Piscirickettsia litoralis, from seawater.</title>
        <authorList>
            <person name="Wan X."/>
            <person name="Lee A.J."/>
            <person name="Hou S."/>
            <person name="Donachie S.P."/>
        </authorList>
    </citation>
    <scope>NUCLEOTIDE SEQUENCE [LARGE SCALE GENOMIC DNA]</scope>
    <source>
        <strain evidence="2 3">Y2</strain>
    </source>
</reference>
<accession>A0ABX3ACG6</accession>
<evidence type="ECO:0008006" key="4">
    <source>
        <dbReference type="Google" id="ProtNLM"/>
    </source>
</evidence>
<keyword evidence="1" id="KW-0812">Transmembrane</keyword>
<feature type="transmembrane region" description="Helical" evidence="1">
    <location>
        <begin position="49"/>
        <end position="70"/>
    </location>
</feature>
<dbReference type="EMBL" id="MDTU01000001">
    <property type="protein sequence ID" value="ODN43859.1"/>
    <property type="molecule type" value="Genomic_DNA"/>
</dbReference>
<evidence type="ECO:0000313" key="2">
    <source>
        <dbReference type="EMBL" id="ODN43859.1"/>
    </source>
</evidence>